<dbReference type="Proteomes" id="UP001341840">
    <property type="component" value="Unassembled WGS sequence"/>
</dbReference>
<reference evidence="2 3" key="1">
    <citation type="journal article" date="2023" name="Plants (Basel)">
        <title>Bridging the Gap: Combining Genomics and Transcriptomics Approaches to Understand Stylosanthes scabra, an Orphan Legume from the Brazilian Caatinga.</title>
        <authorList>
            <person name="Ferreira-Neto J.R.C."/>
            <person name="da Silva M.D."/>
            <person name="Binneck E."/>
            <person name="de Melo N.F."/>
            <person name="da Silva R.H."/>
            <person name="de Melo A.L.T.M."/>
            <person name="Pandolfi V."/>
            <person name="Bustamante F.O."/>
            <person name="Brasileiro-Vidal A.C."/>
            <person name="Benko-Iseppon A.M."/>
        </authorList>
    </citation>
    <scope>NUCLEOTIDE SEQUENCE [LARGE SCALE GENOMIC DNA]</scope>
    <source>
        <tissue evidence="2">Leaves</tissue>
    </source>
</reference>
<comment type="caution">
    <text evidence="2">The sequence shown here is derived from an EMBL/GenBank/DDBJ whole genome shotgun (WGS) entry which is preliminary data.</text>
</comment>
<proteinExistence type="predicted"/>
<gene>
    <name evidence="2" type="ORF">PIB30_054566</name>
</gene>
<sequence>MEEVTQRVEDNGRFQTLGDSKIHLEENKEVREMLKRSLVGETLNPLNFEELSKAIRSKWHTIESVNMIGSMKMLMTFGTVEDMEEAEKSELLLNYFIEIRRWTTGEVNRIRRKWLEVSGDGDGNDRRRVLSNICNGSRRNSSVDGGERRDKEWDEQ</sequence>
<feature type="region of interest" description="Disordered" evidence="1">
    <location>
        <begin position="136"/>
        <end position="156"/>
    </location>
</feature>
<keyword evidence="3" id="KW-1185">Reference proteome</keyword>
<evidence type="ECO:0000313" key="2">
    <source>
        <dbReference type="EMBL" id="MED6148595.1"/>
    </source>
</evidence>
<organism evidence="2 3">
    <name type="scientific">Stylosanthes scabra</name>
    <dbReference type="NCBI Taxonomy" id="79078"/>
    <lineage>
        <taxon>Eukaryota</taxon>
        <taxon>Viridiplantae</taxon>
        <taxon>Streptophyta</taxon>
        <taxon>Embryophyta</taxon>
        <taxon>Tracheophyta</taxon>
        <taxon>Spermatophyta</taxon>
        <taxon>Magnoliopsida</taxon>
        <taxon>eudicotyledons</taxon>
        <taxon>Gunneridae</taxon>
        <taxon>Pentapetalae</taxon>
        <taxon>rosids</taxon>
        <taxon>fabids</taxon>
        <taxon>Fabales</taxon>
        <taxon>Fabaceae</taxon>
        <taxon>Papilionoideae</taxon>
        <taxon>50 kb inversion clade</taxon>
        <taxon>dalbergioids sensu lato</taxon>
        <taxon>Dalbergieae</taxon>
        <taxon>Pterocarpus clade</taxon>
        <taxon>Stylosanthes</taxon>
    </lineage>
</organism>
<feature type="compositionally biased region" description="Basic and acidic residues" evidence="1">
    <location>
        <begin position="145"/>
        <end position="156"/>
    </location>
</feature>
<accession>A0ABU6TKE9</accession>
<name>A0ABU6TKE9_9FABA</name>
<evidence type="ECO:0000313" key="3">
    <source>
        <dbReference type="Proteomes" id="UP001341840"/>
    </source>
</evidence>
<dbReference type="EMBL" id="JASCZI010091038">
    <property type="protein sequence ID" value="MED6148595.1"/>
    <property type="molecule type" value="Genomic_DNA"/>
</dbReference>
<protein>
    <submittedName>
        <fullName evidence="2">Uncharacterized protein</fullName>
    </submittedName>
</protein>
<evidence type="ECO:0000256" key="1">
    <source>
        <dbReference type="SAM" id="MobiDB-lite"/>
    </source>
</evidence>